<keyword evidence="5" id="KW-0560">Oxidoreductase</keyword>
<comment type="caution">
    <text evidence="6">The sequence shown here is derived from an EMBL/GenBank/DDBJ whole genome shotgun (WGS) entry which is preliminary data.</text>
</comment>
<dbReference type="InterPro" id="IPR013785">
    <property type="entry name" value="Aldolase_TIM"/>
</dbReference>
<sequence>MKLINQLLNIKYPIIQGAMANIATPEFAAVASNAGCLGIIASGSMTGEETRAAVRRCRELTDKPFGVNVMLMNPYSDDIMAVLIEEKVAAVTTGAGNPGKYLDALKEAGVKVFPVVASVALAKRLAQNGADAIIAEGTESGGHIGDITTMSLVPQVAAAVDVPVIAAGGIASGRQLNAALCLGAEGIQIGTCLLLAEECPIHENYKKAVIKAKDRDTVVTGRSLNAPVRVLKNAMTTEYLKIEREGIEREEMERLTLGSLRKAVVEGDVKNGSLMMGQVAAMCKEVKPFSQIIDTLLSEAAEDKKDFEKKSQELIYDTEC</sequence>
<organism evidence="6 7">
    <name type="scientific">Eubacterium limosum</name>
    <dbReference type="NCBI Taxonomy" id="1736"/>
    <lineage>
        <taxon>Bacteria</taxon>
        <taxon>Bacillati</taxon>
        <taxon>Bacillota</taxon>
        <taxon>Clostridia</taxon>
        <taxon>Eubacteriales</taxon>
        <taxon>Eubacteriaceae</taxon>
        <taxon>Eubacterium</taxon>
    </lineage>
</organism>
<accession>A0ABT5UJ77</accession>
<evidence type="ECO:0000256" key="1">
    <source>
        <dbReference type="ARBA" id="ARBA00003535"/>
    </source>
</evidence>
<evidence type="ECO:0000256" key="3">
    <source>
        <dbReference type="ARBA" id="ARBA00022630"/>
    </source>
</evidence>
<comment type="function">
    <text evidence="1">Nitronate monooxygenase that uses molecular oxygen to catalyze the oxidative denitrification of alkyl nitronates. Acts on propionate 3-nitronate (P3N), the presumed physiological substrate. Probably functions in the detoxification of P3N, a metabolic poison produced by plants and fungi as a defense mechanism.</text>
</comment>
<dbReference type="PANTHER" id="PTHR32332">
    <property type="entry name" value="2-NITROPROPANE DIOXYGENASE"/>
    <property type="match status" value="1"/>
</dbReference>
<reference evidence="6 7" key="1">
    <citation type="submission" date="2023-02" db="EMBL/GenBank/DDBJ databases">
        <title>Comparative genome analysis of Eubacterium limosum species.</title>
        <authorList>
            <person name="Bak J.E."/>
        </authorList>
    </citation>
    <scope>NUCLEOTIDE SEQUENCE [LARGE SCALE GENOMIC DNA]</scope>
    <source>
        <strain evidence="6 7">KGMB01548</strain>
    </source>
</reference>
<protein>
    <recommendedName>
        <fullName evidence="2">Probable nitronate monooxygenase</fullName>
    </recommendedName>
</protein>
<evidence type="ECO:0000313" key="6">
    <source>
        <dbReference type="EMBL" id="MDE1468964.1"/>
    </source>
</evidence>
<dbReference type="InterPro" id="IPR004136">
    <property type="entry name" value="NMO"/>
</dbReference>
<dbReference type="RefSeq" id="WP_243124792.1">
    <property type="nucleotide sequence ID" value="NZ_JAJCLO010000002.1"/>
</dbReference>
<keyword evidence="7" id="KW-1185">Reference proteome</keyword>
<evidence type="ECO:0000256" key="2">
    <source>
        <dbReference type="ARBA" id="ARBA00013457"/>
    </source>
</evidence>
<evidence type="ECO:0000256" key="5">
    <source>
        <dbReference type="ARBA" id="ARBA00023002"/>
    </source>
</evidence>
<dbReference type="Gene3D" id="3.20.20.70">
    <property type="entry name" value="Aldolase class I"/>
    <property type="match status" value="1"/>
</dbReference>
<evidence type="ECO:0000256" key="4">
    <source>
        <dbReference type="ARBA" id="ARBA00022643"/>
    </source>
</evidence>
<proteinExistence type="predicted"/>
<dbReference type="CDD" id="cd04730">
    <property type="entry name" value="NPD_like"/>
    <property type="match status" value="1"/>
</dbReference>
<dbReference type="SUPFAM" id="SSF51412">
    <property type="entry name" value="Inosine monophosphate dehydrogenase (IMPDH)"/>
    <property type="match status" value="1"/>
</dbReference>
<name>A0ABT5UJ77_EUBLI</name>
<evidence type="ECO:0000313" key="7">
    <source>
        <dbReference type="Proteomes" id="UP001215087"/>
    </source>
</evidence>
<gene>
    <name evidence="6" type="ORF">PTZ04_01715</name>
</gene>
<dbReference type="Pfam" id="PF03060">
    <property type="entry name" value="NMO"/>
    <property type="match status" value="1"/>
</dbReference>
<dbReference type="EMBL" id="JAQSVD010000001">
    <property type="protein sequence ID" value="MDE1468964.1"/>
    <property type="molecule type" value="Genomic_DNA"/>
</dbReference>
<keyword evidence="4" id="KW-0288">FMN</keyword>
<dbReference type="PANTHER" id="PTHR32332:SF20">
    <property type="entry name" value="2-NITROPROPANE DIOXYGENASE-LIKE PROTEIN"/>
    <property type="match status" value="1"/>
</dbReference>
<dbReference type="Proteomes" id="UP001215087">
    <property type="component" value="Unassembled WGS sequence"/>
</dbReference>
<keyword evidence="3" id="KW-0285">Flavoprotein</keyword>